<protein>
    <submittedName>
        <fullName evidence="1">Uncharacterized protein</fullName>
    </submittedName>
</protein>
<dbReference type="Proteomes" id="UP000044071">
    <property type="component" value="Unassembled WGS sequence"/>
</dbReference>
<keyword evidence="2" id="KW-1185">Reference proteome</keyword>
<evidence type="ECO:0000313" key="1">
    <source>
        <dbReference type="EMBL" id="CDZ75802.1"/>
    </source>
</evidence>
<dbReference type="EMBL" id="CCSB01000001">
    <property type="protein sequence ID" value="CDZ75802.1"/>
    <property type="molecule type" value="Genomic_DNA"/>
</dbReference>
<dbReference type="AlphaFoldDB" id="A0A078KS57"/>
<organism evidence="1 2">
    <name type="scientific">Legionella massiliensis</name>
    <dbReference type="NCBI Taxonomy" id="1034943"/>
    <lineage>
        <taxon>Bacteria</taxon>
        <taxon>Pseudomonadati</taxon>
        <taxon>Pseudomonadota</taxon>
        <taxon>Gammaproteobacteria</taxon>
        <taxon>Legionellales</taxon>
        <taxon>Legionellaceae</taxon>
        <taxon>Legionella</taxon>
    </lineage>
</organism>
<evidence type="ECO:0000313" key="2">
    <source>
        <dbReference type="Proteomes" id="UP000044071"/>
    </source>
</evidence>
<name>A0A078KS57_9GAMM</name>
<proteinExistence type="predicted"/>
<gene>
    <name evidence="1" type="ORF">BN59_00060</name>
</gene>
<accession>A0A078KS57</accession>
<reference evidence="1 2" key="1">
    <citation type="submission" date="2014-06" db="EMBL/GenBank/DDBJ databases">
        <authorList>
            <person name="Urmite Genomes Urmite Genomes"/>
        </authorList>
    </citation>
    <scope>NUCLEOTIDE SEQUENCE [LARGE SCALE GENOMIC DNA]</scope>
</reference>
<dbReference type="Gene3D" id="1.20.1250.30">
    <property type="match status" value="1"/>
</dbReference>
<dbReference type="RefSeq" id="WP_043872446.1">
    <property type="nucleotide sequence ID" value="NZ_CCVW01000001.1"/>
</dbReference>
<sequence>MTNCVYKHKKVIAATHLLSTFLKVLHLNIEELSKLNKYSSLPIVQFFNVISKDAQHSNIIDEFLSITDSDIDLIIKMIASEKNKKINPSLKKLALNLLNRQIPKAYEIDFSRYTDANQIISEWKEKNSGFLDWQVCLEERNISTYKSHSSKNTEDESIYVIDSNNNIKAIDYFSLPIFSFSNRVEINPIIMIDKELEDTSLEKQLLEELNNACCLIDCNHKT</sequence>